<organism evidence="2 3">
    <name type="scientific">beta proteobacterium KB13</name>
    <dbReference type="NCBI Taxonomy" id="314607"/>
    <lineage>
        <taxon>Bacteria</taxon>
        <taxon>Pseudomonadati</taxon>
        <taxon>Pseudomonadota</taxon>
        <taxon>Betaproteobacteria</taxon>
        <taxon>Nitrosomonadales</taxon>
        <taxon>OM43 clade</taxon>
    </lineage>
</organism>
<reference evidence="3" key="1">
    <citation type="journal article" date="2012" name="Stand. Genomic Sci.">
        <title>Genome sequence of strain HIMB624, a cultured representative from the OM43 clade of marine Betaproteobacteria.</title>
        <authorList>
            <person name="Huggett M.J."/>
            <person name="Hayakawa D.H."/>
            <person name="Rappe M.S."/>
        </authorList>
    </citation>
    <scope>NUCLEOTIDE SEQUENCE [LARGE SCALE GENOMIC DNA]</scope>
    <source>
        <strain evidence="3">KB13</strain>
    </source>
</reference>
<evidence type="ECO:0000313" key="3">
    <source>
        <dbReference type="Proteomes" id="UP000004188"/>
    </source>
</evidence>
<dbReference type="HOGENOM" id="CLU_072799_7_3_4"/>
<proteinExistence type="inferred from homology"/>
<evidence type="ECO:0000313" key="2">
    <source>
        <dbReference type="EMBL" id="EDZ64195.1"/>
    </source>
</evidence>
<protein>
    <submittedName>
        <fullName evidence="2">Integral membrane protein involved in cell shape determination</fullName>
    </submittedName>
</protein>
<evidence type="ECO:0000256" key="1">
    <source>
        <dbReference type="ARBA" id="ARBA00044755"/>
    </source>
</evidence>
<dbReference type="InterPro" id="IPR007607">
    <property type="entry name" value="BacA/B"/>
</dbReference>
<comment type="similarity">
    <text evidence="1">Belongs to the bactofilin family.</text>
</comment>
<dbReference type="PANTHER" id="PTHR35024">
    <property type="entry name" value="HYPOTHETICAL CYTOSOLIC PROTEIN"/>
    <property type="match status" value="1"/>
</dbReference>
<dbReference type="Pfam" id="PF04519">
    <property type="entry name" value="Bactofilin"/>
    <property type="match status" value="1"/>
</dbReference>
<dbReference type="AlphaFoldDB" id="B6BVK7"/>
<keyword evidence="3" id="KW-1185">Reference proteome</keyword>
<sequence>MFNRKKNHAIDTLIDETMNIRGSMNFSGGIRLDGRLQGNLTLTDGAYGSLIMGPKSKISGDIKTDTAIIAGEVKGNIEVQEFLELHSTAIVNGDIIYGDIEIHAGATVNGNITKNKPEKIIKKDKQAKERNNDK</sequence>
<dbReference type="PANTHER" id="PTHR35024:SF4">
    <property type="entry name" value="POLYMER-FORMING CYTOSKELETAL PROTEIN"/>
    <property type="match status" value="1"/>
</dbReference>
<accession>B6BVK7</accession>
<dbReference type="STRING" id="314607.KB13_327"/>
<dbReference type="Proteomes" id="UP000004188">
    <property type="component" value="Unassembled WGS sequence"/>
</dbReference>
<name>B6BVK7_9PROT</name>
<dbReference type="eggNOG" id="COG1664">
    <property type="taxonomic scope" value="Bacteria"/>
</dbReference>
<gene>
    <name evidence="2" type="ORF">KB13_327</name>
</gene>
<dbReference type="EMBL" id="DS995299">
    <property type="protein sequence ID" value="EDZ64195.1"/>
    <property type="molecule type" value="Genomic_DNA"/>
</dbReference>